<dbReference type="Proteomes" id="UP001307889">
    <property type="component" value="Chromosome 10"/>
</dbReference>
<gene>
    <name evidence="1" type="ORF">NTJ_11919</name>
</gene>
<proteinExistence type="predicted"/>
<dbReference type="EMBL" id="AP028918">
    <property type="protein sequence ID" value="BES99103.1"/>
    <property type="molecule type" value="Genomic_DNA"/>
</dbReference>
<protein>
    <submittedName>
        <fullName evidence="1">Uncharacterized protein</fullName>
    </submittedName>
</protein>
<evidence type="ECO:0000313" key="1">
    <source>
        <dbReference type="EMBL" id="BES99103.1"/>
    </source>
</evidence>
<evidence type="ECO:0000313" key="2">
    <source>
        <dbReference type="Proteomes" id="UP001307889"/>
    </source>
</evidence>
<accession>A0ABN7B3X1</accession>
<keyword evidence="2" id="KW-1185">Reference proteome</keyword>
<sequence>MTDDRKNDSSPIPSVVDVSSVFCRSLHLDTSEGHPPPACFYIGITFSFMAKFTVHLWDMGQVCGTCAAGKIPRP</sequence>
<name>A0ABN7B3X1_9HEMI</name>
<organism evidence="1 2">
    <name type="scientific">Nesidiocoris tenuis</name>
    <dbReference type="NCBI Taxonomy" id="355587"/>
    <lineage>
        <taxon>Eukaryota</taxon>
        <taxon>Metazoa</taxon>
        <taxon>Ecdysozoa</taxon>
        <taxon>Arthropoda</taxon>
        <taxon>Hexapoda</taxon>
        <taxon>Insecta</taxon>
        <taxon>Pterygota</taxon>
        <taxon>Neoptera</taxon>
        <taxon>Paraneoptera</taxon>
        <taxon>Hemiptera</taxon>
        <taxon>Heteroptera</taxon>
        <taxon>Panheteroptera</taxon>
        <taxon>Cimicomorpha</taxon>
        <taxon>Miridae</taxon>
        <taxon>Dicyphina</taxon>
        <taxon>Nesidiocoris</taxon>
    </lineage>
</organism>
<reference evidence="1 2" key="1">
    <citation type="submission" date="2023-09" db="EMBL/GenBank/DDBJ databases">
        <title>Nesidiocoris tenuis whole genome shotgun sequence.</title>
        <authorList>
            <person name="Shibata T."/>
            <person name="Shimoda M."/>
            <person name="Kobayashi T."/>
            <person name="Uehara T."/>
        </authorList>
    </citation>
    <scope>NUCLEOTIDE SEQUENCE [LARGE SCALE GENOMIC DNA]</scope>
    <source>
        <strain evidence="1 2">Japan</strain>
    </source>
</reference>